<evidence type="ECO:0000256" key="1">
    <source>
        <dbReference type="SAM" id="SignalP"/>
    </source>
</evidence>
<dbReference type="RefSeq" id="XP_053021083.1">
    <property type="nucleotide sequence ID" value="XM_053169831.1"/>
</dbReference>
<feature type="signal peptide" evidence="1">
    <location>
        <begin position="1"/>
        <end position="27"/>
    </location>
</feature>
<dbReference type="EMBL" id="CP110426">
    <property type="protein sequence ID" value="WAQ85528.1"/>
    <property type="molecule type" value="Genomic_DNA"/>
</dbReference>
<proteinExistence type="predicted"/>
<evidence type="ECO:0000313" key="3">
    <source>
        <dbReference type="Proteomes" id="UP001164743"/>
    </source>
</evidence>
<sequence>MSVCAAPTVLARTSTFLSFAIVRVLLGAETDQCLMVGWFGTARFLPFFAARWSPFTWFLAEPPSRFLVSVPFFIFV</sequence>
<name>A0ABY7CMG4_9BASI</name>
<keyword evidence="1" id="KW-0732">Signal</keyword>
<dbReference type="GeneID" id="77810726"/>
<evidence type="ECO:0000313" key="2">
    <source>
        <dbReference type="EMBL" id="WAQ85528.1"/>
    </source>
</evidence>
<protein>
    <recommendedName>
        <fullName evidence="4">Secreted protein</fullName>
    </recommendedName>
</protein>
<dbReference type="Proteomes" id="UP001164743">
    <property type="component" value="Chromosome 6A"/>
</dbReference>
<accession>A0ABY7CMG4</accession>
<gene>
    <name evidence="2" type="ORF">PtA15_6A156</name>
</gene>
<keyword evidence="3" id="KW-1185">Reference proteome</keyword>
<feature type="chain" id="PRO_5047115992" description="Secreted protein" evidence="1">
    <location>
        <begin position="28"/>
        <end position="76"/>
    </location>
</feature>
<evidence type="ECO:0008006" key="4">
    <source>
        <dbReference type="Google" id="ProtNLM"/>
    </source>
</evidence>
<reference evidence="2" key="1">
    <citation type="submission" date="2022-10" db="EMBL/GenBank/DDBJ databases">
        <title>Puccinia triticina Genome sequencing and assembly.</title>
        <authorList>
            <person name="Li C."/>
        </authorList>
    </citation>
    <scope>NUCLEOTIDE SEQUENCE</scope>
    <source>
        <strain evidence="2">Pt15</strain>
    </source>
</reference>
<organism evidence="2 3">
    <name type="scientific">Puccinia triticina</name>
    <dbReference type="NCBI Taxonomy" id="208348"/>
    <lineage>
        <taxon>Eukaryota</taxon>
        <taxon>Fungi</taxon>
        <taxon>Dikarya</taxon>
        <taxon>Basidiomycota</taxon>
        <taxon>Pucciniomycotina</taxon>
        <taxon>Pucciniomycetes</taxon>
        <taxon>Pucciniales</taxon>
        <taxon>Pucciniaceae</taxon>
        <taxon>Puccinia</taxon>
    </lineage>
</organism>